<dbReference type="Proteomes" id="UP000620104">
    <property type="component" value="Unassembled WGS sequence"/>
</dbReference>
<evidence type="ECO:0000259" key="1">
    <source>
        <dbReference type="SMART" id="SM00881"/>
    </source>
</evidence>
<dbReference type="AlphaFoldDB" id="A0A8H3TYS4"/>
<sequence>MSGYSEQMRTFLKAGKFAVVGASADRSKWGNKVLRWYQDRSLAVTPVNPTATEIEGLKAVPNASELPDLANTSISVIVNPKLTLAMLQALFSRDPSTFPKAIWLQPGTEDAHVQDFVKEKGVQDRMVMGGACILVSGDGVRQELGMDGKGKL</sequence>
<keyword evidence="3" id="KW-1185">Reference proteome</keyword>
<dbReference type="PANTHER" id="PTHR33303">
    <property type="entry name" value="CYTOPLASMIC PROTEIN-RELATED"/>
    <property type="match status" value="1"/>
</dbReference>
<proteinExistence type="predicted"/>
<accession>A0A8H3TYS4</accession>
<comment type="caution">
    <text evidence="2">The sequence shown here is derived from an EMBL/GenBank/DDBJ whole genome shotgun (WGS) entry which is preliminary data.</text>
</comment>
<evidence type="ECO:0000313" key="3">
    <source>
        <dbReference type="Proteomes" id="UP000620104"/>
    </source>
</evidence>
<protein>
    <recommendedName>
        <fullName evidence="1">CoA-binding domain-containing protein</fullName>
    </recommendedName>
</protein>
<dbReference type="Pfam" id="PF13380">
    <property type="entry name" value="CoA_binding_2"/>
    <property type="match status" value="1"/>
</dbReference>
<gene>
    <name evidence="2" type="ORF">NliqN6_5071</name>
</gene>
<dbReference type="EMBL" id="BLZA01000030">
    <property type="protein sequence ID" value="GHJ88669.1"/>
    <property type="molecule type" value="Genomic_DNA"/>
</dbReference>
<feature type="domain" description="CoA-binding" evidence="1">
    <location>
        <begin position="11"/>
        <end position="108"/>
    </location>
</feature>
<dbReference type="SUPFAM" id="SSF51735">
    <property type="entry name" value="NAD(P)-binding Rossmann-fold domains"/>
    <property type="match status" value="1"/>
</dbReference>
<dbReference type="OrthoDB" id="5138418at2759"/>
<dbReference type="InterPro" id="IPR036291">
    <property type="entry name" value="NAD(P)-bd_dom_sf"/>
</dbReference>
<organism evidence="2 3">
    <name type="scientific">Naganishia liquefaciens</name>
    <dbReference type="NCBI Taxonomy" id="104408"/>
    <lineage>
        <taxon>Eukaryota</taxon>
        <taxon>Fungi</taxon>
        <taxon>Dikarya</taxon>
        <taxon>Basidiomycota</taxon>
        <taxon>Agaricomycotina</taxon>
        <taxon>Tremellomycetes</taxon>
        <taxon>Filobasidiales</taxon>
        <taxon>Filobasidiaceae</taxon>
        <taxon>Naganishia</taxon>
    </lineage>
</organism>
<dbReference type="Gene3D" id="3.40.50.720">
    <property type="entry name" value="NAD(P)-binding Rossmann-like Domain"/>
    <property type="match status" value="1"/>
</dbReference>
<dbReference type="InterPro" id="IPR003781">
    <property type="entry name" value="CoA-bd"/>
</dbReference>
<dbReference type="SMART" id="SM00881">
    <property type="entry name" value="CoA_binding"/>
    <property type="match status" value="1"/>
</dbReference>
<name>A0A8H3TYS4_9TREE</name>
<evidence type="ECO:0000313" key="2">
    <source>
        <dbReference type="EMBL" id="GHJ88669.1"/>
    </source>
</evidence>
<dbReference type="PANTHER" id="PTHR33303:SF2">
    <property type="entry name" value="COA-BINDING DOMAIN-CONTAINING PROTEIN"/>
    <property type="match status" value="1"/>
</dbReference>
<reference evidence="2" key="1">
    <citation type="submission" date="2020-07" db="EMBL/GenBank/DDBJ databases">
        <title>Draft Genome Sequence of a Deep-Sea Yeast, Naganishia (Cryptococcus) liquefaciens strain N6.</title>
        <authorList>
            <person name="Han Y.W."/>
            <person name="Kajitani R."/>
            <person name="Morimoto H."/>
            <person name="Parhat M."/>
            <person name="Tsubouchi H."/>
            <person name="Bakenova O."/>
            <person name="Ogata M."/>
            <person name="Argunhan B."/>
            <person name="Aoki R."/>
            <person name="Kajiwara S."/>
            <person name="Itoh T."/>
            <person name="Iwasaki H."/>
        </authorList>
    </citation>
    <scope>NUCLEOTIDE SEQUENCE</scope>
    <source>
        <strain evidence="2">N6</strain>
    </source>
</reference>